<evidence type="ECO:0000256" key="6">
    <source>
        <dbReference type="ARBA" id="ARBA00023242"/>
    </source>
</evidence>
<dbReference type="EMBL" id="MU004309">
    <property type="protein sequence ID" value="KAF2659195.1"/>
    <property type="molecule type" value="Genomic_DNA"/>
</dbReference>
<dbReference type="GO" id="GO:0046982">
    <property type="term" value="F:protein heterodimerization activity"/>
    <property type="evidence" value="ECO:0007669"/>
    <property type="project" value="InterPro"/>
</dbReference>
<dbReference type="GO" id="GO:0000786">
    <property type="term" value="C:nucleosome"/>
    <property type="evidence" value="ECO:0007669"/>
    <property type="project" value="UniProtKB-KW"/>
</dbReference>
<dbReference type="InterPro" id="IPR001951">
    <property type="entry name" value="Histone_H4"/>
</dbReference>
<dbReference type="SUPFAM" id="SSF47113">
    <property type="entry name" value="Histone-fold"/>
    <property type="match status" value="1"/>
</dbReference>
<dbReference type="SMART" id="SM00417">
    <property type="entry name" value="H4"/>
    <property type="match status" value="1"/>
</dbReference>
<gene>
    <name evidence="10" type="ORF">K491DRAFT_689550</name>
</gene>
<keyword evidence="4 8" id="KW-0158">Chromosome</keyword>
<evidence type="ECO:0000256" key="9">
    <source>
        <dbReference type="SAM" id="MobiDB-lite"/>
    </source>
</evidence>
<evidence type="ECO:0000256" key="8">
    <source>
        <dbReference type="RuleBase" id="RU000528"/>
    </source>
</evidence>
<sequence length="151" mass="16412">MASERPPQSFGGVPRYQPGSGRPPTQSSATVSPSVSRAHAMGLGLNGGKAGLGLGKGKSFKRHKKIPRDTIRSITKGDIRRIARRGGVKRISAVIYDDVRQALKERLSRILYDVVAVLESSGRKTVTVRDVIFALNRLGNPIYGFDPAFIR</sequence>
<comment type="subunit">
    <text evidence="8">The nucleosome is a histone octamer containing two molecules each of H2A, H2B, H3 and H4 assembled in one H3-H4 heterotetramer and two H2A-H2B heterodimers. The octamer wraps approximately 147 bp of DNA.</text>
</comment>
<reference evidence="10" key="1">
    <citation type="journal article" date="2020" name="Stud. Mycol.">
        <title>101 Dothideomycetes genomes: a test case for predicting lifestyles and emergence of pathogens.</title>
        <authorList>
            <person name="Haridas S."/>
            <person name="Albert R."/>
            <person name="Binder M."/>
            <person name="Bloem J."/>
            <person name="Labutti K."/>
            <person name="Salamov A."/>
            <person name="Andreopoulos B."/>
            <person name="Baker S."/>
            <person name="Barry K."/>
            <person name="Bills G."/>
            <person name="Bluhm B."/>
            <person name="Cannon C."/>
            <person name="Castanera R."/>
            <person name="Culley D."/>
            <person name="Daum C."/>
            <person name="Ezra D."/>
            <person name="Gonzalez J."/>
            <person name="Henrissat B."/>
            <person name="Kuo A."/>
            <person name="Liang C."/>
            <person name="Lipzen A."/>
            <person name="Lutzoni F."/>
            <person name="Magnuson J."/>
            <person name="Mondo S."/>
            <person name="Nolan M."/>
            <person name="Ohm R."/>
            <person name="Pangilinan J."/>
            <person name="Park H.-J."/>
            <person name="Ramirez L."/>
            <person name="Alfaro M."/>
            <person name="Sun H."/>
            <person name="Tritt A."/>
            <person name="Yoshinaga Y."/>
            <person name="Zwiers L.-H."/>
            <person name="Turgeon B."/>
            <person name="Goodwin S."/>
            <person name="Spatafora J."/>
            <person name="Crous P."/>
            <person name="Grigoriev I."/>
        </authorList>
    </citation>
    <scope>NUCLEOTIDE SEQUENCE</scope>
    <source>
        <strain evidence="10">CBS 122681</strain>
    </source>
</reference>
<comment type="subcellular location">
    <subcellularLocation>
        <location evidence="2">Chromosome</location>
    </subcellularLocation>
    <subcellularLocation>
        <location evidence="1">Nucleus</location>
    </subcellularLocation>
</comment>
<keyword evidence="7 8" id="KW-0544">Nucleosome core</keyword>
<evidence type="ECO:0000256" key="3">
    <source>
        <dbReference type="ARBA" id="ARBA00006564"/>
    </source>
</evidence>
<comment type="similarity">
    <text evidence="3 8">Belongs to the histone H4 family.</text>
</comment>
<accession>A0A6A6TGT0</accession>
<evidence type="ECO:0000256" key="1">
    <source>
        <dbReference type="ARBA" id="ARBA00004123"/>
    </source>
</evidence>
<evidence type="ECO:0000313" key="10">
    <source>
        <dbReference type="EMBL" id="KAF2659195.1"/>
    </source>
</evidence>
<organism evidence="10 11">
    <name type="scientific">Lophiostoma macrostomum CBS 122681</name>
    <dbReference type="NCBI Taxonomy" id="1314788"/>
    <lineage>
        <taxon>Eukaryota</taxon>
        <taxon>Fungi</taxon>
        <taxon>Dikarya</taxon>
        <taxon>Ascomycota</taxon>
        <taxon>Pezizomycotina</taxon>
        <taxon>Dothideomycetes</taxon>
        <taxon>Pleosporomycetidae</taxon>
        <taxon>Pleosporales</taxon>
        <taxon>Lophiostomataceae</taxon>
        <taxon>Lophiostoma</taxon>
    </lineage>
</organism>
<evidence type="ECO:0000256" key="7">
    <source>
        <dbReference type="ARBA" id="ARBA00023269"/>
    </source>
</evidence>
<dbReference type="InterPro" id="IPR009072">
    <property type="entry name" value="Histone-fold"/>
</dbReference>
<dbReference type="OrthoDB" id="3919494at2759"/>
<protein>
    <recommendedName>
        <fullName evidence="8">Histone H4</fullName>
    </recommendedName>
</protein>
<evidence type="ECO:0000256" key="4">
    <source>
        <dbReference type="ARBA" id="ARBA00022454"/>
    </source>
</evidence>
<dbReference type="GO" id="GO:0003677">
    <property type="term" value="F:DNA binding"/>
    <property type="evidence" value="ECO:0007669"/>
    <property type="project" value="UniProtKB-KW"/>
</dbReference>
<feature type="compositionally biased region" description="Polar residues" evidence="9">
    <location>
        <begin position="23"/>
        <end position="35"/>
    </location>
</feature>
<name>A0A6A6TGT0_9PLEO</name>
<comment type="function">
    <text evidence="8">Core component of nucleosome. Nucleosomes wrap and compact DNA into chromatin, limiting DNA accessibility to the cellular machineries which require DNA as a template. Histones thereby play a central role in transcription regulation, DNA repair, DNA replication and chromosomal stability. DNA accessibility is regulated via a complex set of post-translational modifications of histones, also called histone code, and nucleosome remodeling.</text>
</comment>
<keyword evidence="11" id="KW-1185">Reference proteome</keyword>
<dbReference type="Proteomes" id="UP000799324">
    <property type="component" value="Unassembled WGS sequence"/>
</dbReference>
<dbReference type="GO" id="GO:0005634">
    <property type="term" value="C:nucleus"/>
    <property type="evidence" value="ECO:0007669"/>
    <property type="project" value="UniProtKB-SubCell"/>
</dbReference>
<evidence type="ECO:0000313" key="11">
    <source>
        <dbReference type="Proteomes" id="UP000799324"/>
    </source>
</evidence>
<dbReference type="PRINTS" id="PR00623">
    <property type="entry name" value="HISTONEH4"/>
</dbReference>
<dbReference type="AlphaFoldDB" id="A0A6A6TGT0"/>
<keyword evidence="5 8" id="KW-0238">DNA-binding</keyword>
<keyword evidence="6 8" id="KW-0539">Nucleus</keyword>
<proteinExistence type="inferred from homology"/>
<dbReference type="GO" id="GO:0030527">
    <property type="term" value="F:structural constituent of chromatin"/>
    <property type="evidence" value="ECO:0007669"/>
    <property type="project" value="InterPro"/>
</dbReference>
<feature type="region of interest" description="Disordered" evidence="9">
    <location>
        <begin position="1"/>
        <end position="36"/>
    </location>
</feature>
<evidence type="ECO:0000256" key="5">
    <source>
        <dbReference type="ARBA" id="ARBA00023125"/>
    </source>
</evidence>
<dbReference type="CDD" id="cd22912">
    <property type="entry name" value="HFD_H4"/>
    <property type="match status" value="1"/>
</dbReference>
<evidence type="ECO:0000256" key="2">
    <source>
        <dbReference type="ARBA" id="ARBA00004286"/>
    </source>
</evidence>
<dbReference type="PANTHER" id="PTHR10484">
    <property type="entry name" value="HISTONE H4"/>
    <property type="match status" value="1"/>
</dbReference>
<dbReference type="Gene3D" id="1.10.20.10">
    <property type="entry name" value="Histone, subunit A"/>
    <property type="match status" value="1"/>
</dbReference>